<evidence type="ECO:0000313" key="1">
    <source>
        <dbReference type="EMBL" id="QBK92970.1"/>
    </source>
</evidence>
<accession>A0A481ZCV3</accession>
<gene>
    <name evidence="1" type="ORF">LCPAC403_01040</name>
</gene>
<dbReference type="EMBL" id="MK500588">
    <property type="protein sequence ID" value="QBK92970.1"/>
    <property type="molecule type" value="Genomic_DNA"/>
</dbReference>
<protein>
    <submittedName>
        <fullName evidence="1">Ankyrin repeat protein</fullName>
    </submittedName>
</protein>
<dbReference type="SUPFAM" id="SSF48403">
    <property type="entry name" value="Ankyrin repeat"/>
    <property type="match status" value="1"/>
</dbReference>
<sequence length="171" mass="19290">MSGMQKVGMFNLPHHEFEYLWNQSKKAISKGDLDAAKVIQKKGADLFVHIDIAAEKGFFNIVKHIEDSYQLRSHSWENCLHGAAKGGQLEIFKYAESKGVSDSSIQDSAAHAARRGHFNIVKHIISGGCILANYYIGSAQEGRHEEIYKYCIDNCGLTSVPWDRDYFDKFC</sequence>
<dbReference type="InterPro" id="IPR036770">
    <property type="entry name" value="Ankyrin_rpt-contain_sf"/>
</dbReference>
<proteinExistence type="predicted"/>
<dbReference type="Gene3D" id="1.25.40.20">
    <property type="entry name" value="Ankyrin repeat-containing domain"/>
    <property type="match status" value="1"/>
</dbReference>
<organism evidence="1">
    <name type="scientific">Pithovirus LCPAC403</name>
    <dbReference type="NCBI Taxonomy" id="2506596"/>
    <lineage>
        <taxon>Viruses</taxon>
        <taxon>Pithoviruses</taxon>
    </lineage>
</organism>
<reference evidence="1" key="1">
    <citation type="journal article" date="2019" name="MBio">
        <title>Virus Genomes from Deep Sea Sediments Expand the Ocean Megavirome and Support Independent Origins of Viral Gigantism.</title>
        <authorList>
            <person name="Backstrom D."/>
            <person name="Yutin N."/>
            <person name="Jorgensen S.L."/>
            <person name="Dharamshi J."/>
            <person name="Homa F."/>
            <person name="Zaremba-Niedwiedzka K."/>
            <person name="Spang A."/>
            <person name="Wolf Y.I."/>
            <person name="Koonin E.V."/>
            <person name="Ettema T.J."/>
        </authorList>
    </citation>
    <scope>NUCLEOTIDE SEQUENCE</scope>
</reference>
<name>A0A481ZCV3_9VIRU</name>